<dbReference type="SUPFAM" id="SSF81301">
    <property type="entry name" value="Nucleotidyltransferase"/>
    <property type="match status" value="1"/>
</dbReference>
<evidence type="ECO:0000256" key="2">
    <source>
        <dbReference type="SAM" id="MobiDB-lite"/>
    </source>
</evidence>
<dbReference type="GO" id="GO:0090071">
    <property type="term" value="P:negative regulation of ribosome biogenesis"/>
    <property type="evidence" value="ECO:0007669"/>
    <property type="project" value="TreeGrafter"/>
</dbReference>
<dbReference type="PANTHER" id="PTHR21043">
    <property type="entry name" value="IOJAP SUPERFAMILY ORTHOLOG"/>
    <property type="match status" value="1"/>
</dbReference>
<proteinExistence type="inferred from homology"/>
<organism evidence="3 4">
    <name type="scientific">Meloidogyne javanica</name>
    <name type="common">Root-knot nematode worm</name>
    <dbReference type="NCBI Taxonomy" id="6303"/>
    <lineage>
        <taxon>Eukaryota</taxon>
        <taxon>Metazoa</taxon>
        <taxon>Ecdysozoa</taxon>
        <taxon>Nematoda</taxon>
        <taxon>Chromadorea</taxon>
        <taxon>Rhabditida</taxon>
        <taxon>Tylenchina</taxon>
        <taxon>Tylenchomorpha</taxon>
        <taxon>Tylenchoidea</taxon>
        <taxon>Meloidogynidae</taxon>
        <taxon>Meloidogyninae</taxon>
        <taxon>Meloidogyne</taxon>
        <taxon>Meloidogyne incognita group</taxon>
    </lineage>
</organism>
<sequence>MISHISLSIRRLLLSQQRRCLLLNKRKINRTSFQRSSAYFEQSSTNTNSSLKLDNQDDDQILEYYEVEEDGVDVPMVAETEPYLRRDLPLREFSTLSPDEIVEVLEDQRAKDIASEENDDNDEEDNNTSEQQQLRPYSPFTIICSPYNKRHGKALMTIVRAFMKRNFLFKGPKDIPHRFDKDPSGWYMLDLKNVTVHIIEEDLRKRYDLESLILGQDEEETSNWWETNEYAVSNELIANIEEEQKEKKPRKIRGIATDPFIRPLR</sequence>
<evidence type="ECO:0000256" key="1">
    <source>
        <dbReference type="ARBA" id="ARBA00010574"/>
    </source>
</evidence>
<dbReference type="Proteomes" id="UP000887561">
    <property type="component" value="Unplaced"/>
</dbReference>
<keyword evidence="3" id="KW-1185">Reference proteome</keyword>
<dbReference type="AlphaFoldDB" id="A0A915MPI3"/>
<protein>
    <submittedName>
        <fullName evidence="4">Uncharacterized protein</fullName>
    </submittedName>
</protein>
<evidence type="ECO:0000313" key="4">
    <source>
        <dbReference type="WBParaSite" id="scaffold4971_cov235.g8902"/>
    </source>
</evidence>
<reference evidence="4" key="1">
    <citation type="submission" date="2022-11" db="UniProtKB">
        <authorList>
            <consortium name="WormBaseParasite"/>
        </authorList>
    </citation>
    <scope>IDENTIFICATION</scope>
</reference>
<dbReference type="InterPro" id="IPR043519">
    <property type="entry name" value="NT_sf"/>
</dbReference>
<name>A0A915MPI3_MELJA</name>
<dbReference type="GO" id="GO:0043023">
    <property type="term" value="F:ribosomal large subunit binding"/>
    <property type="evidence" value="ECO:0007669"/>
    <property type="project" value="TreeGrafter"/>
</dbReference>
<dbReference type="Gene3D" id="3.30.460.10">
    <property type="entry name" value="Beta Polymerase, domain 2"/>
    <property type="match status" value="1"/>
</dbReference>
<dbReference type="PANTHER" id="PTHR21043:SF0">
    <property type="entry name" value="MITOCHONDRIAL ASSEMBLY OF RIBOSOMAL LARGE SUBUNIT PROTEIN 1"/>
    <property type="match status" value="1"/>
</dbReference>
<dbReference type="GO" id="GO:0017148">
    <property type="term" value="P:negative regulation of translation"/>
    <property type="evidence" value="ECO:0007669"/>
    <property type="project" value="TreeGrafter"/>
</dbReference>
<feature type="region of interest" description="Disordered" evidence="2">
    <location>
        <begin position="114"/>
        <end position="135"/>
    </location>
</feature>
<feature type="compositionally biased region" description="Acidic residues" evidence="2">
    <location>
        <begin position="115"/>
        <end position="127"/>
    </location>
</feature>
<evidence type="ECO:0000313" key="3">
    <source>
        <dbReference type="Proteomes" id="UP000887561"/>
    </source>
</evidence>
<comment type="similarity">
    <text evidence="1">Belongs to the Iojap/RsfS family.</text>
</comment>
<dbReference type="GO" id="GO:0005739">
    <property type="term" value="C:mitochondrion"/>
    <property type="evidence" value="ECO:0007669"/>
    <property type="project" value="TreeGrafter"/>
</dbReference>
<accession>A0A915MPI3</accession>
<dbReference type="InterPro" id="IPR004394">
    <property type="entry name" value="Iojap/RsfS/C7orf30"/>
</dbReference>
<dbReference type="WBParaSite" id="scaffold4971_cov235.g8902">
    <property type="protein sequence ID" value="scaffold4971_cov235.g8902"/>
    <property type="gene ID" value="scaffold4971_cov235.g8902"/>
</dbReference>
<dbReference type="Pfam" id="PF02410">
    <property type="entry name" value="RsfS"/>
    <property type="match status" value="1"/>
</dbReference>